<evidence type="ECO:0000313" key="1">
    <source>
        <dbReference type="EMBL" id="KIL71369.1"/>
    </source>
</evidence>
<organism evidence="1 2">
    <name type="scientific">Amanita muscaria (strain Koide BX008)</name>
    <dbReference type="NCBI Taxonomy" id="946122"/>
    <lineage>
        <taxon>Eukaryota</taxon>
        <taxon>Fungi</taxon>
        <taxon>Dikarya</taxon>
        <taxon>Basidiomycota</taxon>
        <taxon>Agaricomycotina</taxon>
        <taxon>Agaricomycetes</taxon>
        <taxon>Agaricomycetidae</taxon>
        <taxon>Agaricales</taxon>
        <taxon>Pluteineae</taxon>
        <taxon>Amanitaceae</taxon>
        <taxon>Amanita</taxon>
    </lineage>
</organism>
<dbReference type="AlphaFoldDB" id="A0A0C2TVK7"/>
<proteinExistence type="predicted"/>
<name>A0A0C2TVK7_AMAMK</name>
<dbReference type="Proteomes" id="UP000054549">
    <property type="component" value="Unassembled WGS sequence"/>
</dbReference>
<reference evidence="1 2" key="1">
    <citation type="submission" date="2014-04" db="EMBL/GenBank/DDBJ databases">
        <title>Evolutionary Origins and Diversification of the Mycorrhizal Mutualists.</title>
        <authorList>
            <consortium name="DOE Joint Genome Institute"/>
            <consortium name="Mycorrhizal Genomics Consortium"/>
            <person name="Kohler A."/>
            <person name="Kuo A."/>
            <person name="Nagy L.G."/>
            <person name="Floudas D."/>
            <person name="Copeland A."/>
            <person name="Barry K.W."/>
            <person name="Cichocki N."/>
            <person name="Veneault-Fourrey C."/>
            <person name="LaButti K."/>
            <person name="Lindquist E.A."/>
            <person name="Lipzen A."/>
            <person name="Lundell T."/>
            <person name="Morin E."/>
            <person name="Murat C."/>
            <person name="Riley R."/>
            <person name="Ohm R."/>
            <person name="Sun H."/>
            <person name="Tunlid A."/>
            <person name="Henrissat B."/>
            <person name="Grigoriev I.V."/>
            <person name="Hibbett D.S."/>
            <person name="Martin F."/>
        </authorList>
    </citation>
    <scope>NUCLEOTIDE SEQUENCE [LARGE SCALE GENOMIC DNA]</scope>
    <source>
        <strain evidence="1 2">Koide BX008</strain>
    </source>
</reference>
<protein>
    <submittedName>
        <fullName evidence="1">Uncharacterized protein</fullName>
    </submittedName>
</protein>
<gene>
    <name evidence="1" type="ORF">M378DRAFT_154921</name>
</gene>
<dbReference type="HOGENOM" id="CLU_2941220_0_0_1"/>
<evidence type="ECO:0000313" key="2">
    <source>
        <dbReference type="Proteomes" id="UP000054549"/>
    </source>
</evidence>
<sequence length="60" mass="6396">MCTELSKLTEAMGEDESACLITSISSQTNSGDVRVVLGSIPSKVIVLWDSILILATRLLS</sequence>
<accession>A0A0C2TVK7</accession>
<keyword evidence="2" id="KW-1185">Reference proteome</keyword>
<dbReference type="EMBL" id="KN818222">
    <property type="protein sequence ID" value="KIL71369.1"/>
    <property type="molecule type" value="Genomic_DNA"/>
</dbReference>
<dbReference type="InParanoid" id="A0A0C2TVK7"/>